<proteinExistence type="predicted"/>
<organism evidence="1 2">
    <name type="scientific">Orbilia brochopaga</name>
    <dbReference type="NCBI Taxonomy" id="3140254"/>
    <lineage>
        <taxon>Eukaryota</taxon>
        <taxon>Fungi</taxon>
        <taxon>Dikarya</taxon>
        <taxon>Ascomycota</taxon>
        <taxon>Pezizomycotina</taxon>
        <taxon>Orbiliomycetes</taxon>
        <taxon>Orbiliales</taxon>
        <taxon>Orbiliaceae</taxon>
        <taxon>Orbilia</taxon>
    </lineage>
</organism>
<dbReference type="AlphaFoldDB" id="A0AAV9UC90"/>
<dbReference type="EMBL" id="JAVHNQ010000010">
    <property type="protein sequence ID" value="KAK6337979.1"/>
    <property type="molecule type" value="Genomic_DNA"/>
</dbReference>
<gene>
    <name evidence="1" type="ORF">TWF696_001451</name>
</gene>
<keyword evidence="2" id="KW-1185">Reference proteome</keyword>
<accession>A0AAV9UC90</accession>
<evidence type="ECO:0000313" key="2">
    <source>
        <dbReference type="Proteomes" id="UP001375240"/>
    </source>
</evidence>
<dbReference type="SUPFAM" id="SSF52047">
    <property type="entry name" value="RNI-like"/>
    <property type="match status" value="1"/>
</dbReference>
<dbReference type="Proteomes" id="UP001375240">
    <property type="component" value="Unassembled WGS sequence"/>
</dbReference>
<sequence>MDSDIASLMSCSKNLNQAYSSYLCNSLQVEYKGKHLVSEFGVFEPYKLFWIKDKHLQQVRHFRCINFGDANVKACDEKLELQIYPLIKRLCCESLLSFDWDTALDIAPSFFYSFICECKNLQNLSFPLEAHDHRLCGHSRPMAPIWARKLPHLKKLRVFRVRLAVDGILAVGQMIAGAQNLECFSIEGEPEAYCRLHKLPAQRVKLSQAETYIVNKRGLGTVKDMKSLLRKVIYEALSLKKSLRCLQIANLPLDPAVNACLKGCELRELTLKDVENIPEIAEALINHRFRLRKLHLMVSYKDLRWVRRMLVNMHLGLEELILLTRIVQTEEIVSEVKGSLGEQREYLIDGELIARQSATLKALAMHDMVGEEMLWMSSNFPLVEKLSGSSLIEYSCTIGFTFDSTNQRPTSLGLVLDEIRDCIEILYLVPKTLSESKMRLRIASAFEVCIQDLLIDAYHDAIERPVLKYVVFGMWSDWLFRVNWAPNTSGRLPYEPLWLPTVQNCRLAENYDLLNGGKFRLYEASFMTDRLTNRLPAFRLGY</sequence>
<name>A0AAV9UC90_9PEZI</name>
<reference evidence="1 2" key="1">
    <citation type="submission" date="2019-10" db="EMBL/GenBank/DDBJ databases">
        <authorList>
            <person name="Palmer J.M."/>
        </authorList>
    </citation>
    <scope>NUCLEOTIDE SEQUENCE [LARGE SCALE GENOMIC DNA]</scope>
    <source>
        <strain evidence="1 2">TWF696</strain>
    </source>
</reference>
<evidence type="ECO:0000313" key="1">
    <source>
        <dbReference type="EMBL" id="KAK6337979.1"/>
    </source>
</evidence>
<comment type="caution">
    <text evidence="1">The sequence shown here is derived from an EMBL/GenBank/DDBJ whole genome shotgun (WGS) entry which is preliminary data.</text>
</comment>
<protein>
    <submittedName>
        <fullName evidence="1">Uncharacterized protein</fullName>
    </submittedName>
</protein>